<gene>
    <name evidence="1" type="ORF">EJ02DRAFT_453803</name>
</gene>
<dbReference type="EMBL" id="ML976030">
    <property type="protein sequence ID" value="KAF1942906.1"/>
    <property type="molecule type" value="Genomic_DNA"/>
</dbReference>
<dbReference type="Proteomes" id="UP000800038">
    <property type="component" value="Unassembled WGS sequence"/>
</dbReference>
<organism evidence="1 2">
    <name type="scientific">Clathrospora elynae</name>
    <dbReference type="NCBI Taxonomy" id="706981"/>
    <lineage>
        <taxon>Eukaryota</taxon>
        <taxon>Fungi</taxon>
        <taxon>Dikarya</taxon>
        <taxon>Ascomycota</taxon>
        <taxon>Pezizomycotina</taxon>
        <taxon>Dothideomycetes</taxon>
        <taxon>Pleosporomycetidae</taxon>
        <taxon>Pleosporales</taxon>
        <taxon>Diademaceae</taxon>
        <taxon>Clathrospora</taxon>
    </lineage>
</organism>
<sequence length="151" mass="16436">MNSDPTGSDHKLSEDVCQHWITDCSYLLSKICLLVEGTFVHKFECIEYLRGPKTISSLSTHAHLPALRASYILIIADVAFAFTEEPCVPECSGSSMGRPCGLTRVAAALRETFCIHSNSTIHLIGLCSDSQDLLFPCDLPSSLNGDGFVRA</sequence>
<accession>A0A6A5SWG0</accession>
<protein>
    <submittedName>
        <fullName evidence="1">Uncharacterized protein</fullName>
    </submittedName>
</protein>
<feature type="non-terminal residue" evidence="1">
    <location>
        <position position="151"/>
    </location>
</feature>
<evidence type="ECO:0000313" key="1">
    <source>
        <dbReference type="EMBL" id="KAF1942906.1"/>
    </source>
</evidence>
<proteinExistence type="predicted"/>
<keyword evidence="2" id="KW-1185">Reference proteome</keyword>
<dbReference type="AlphaFoldDB" id="A0A6A5SWG0"/>
<evidence type="ECO:0000313" key="2">
    <source>
        <dbReference type="Proteomes" id="UP000800038"/>
    </source>
</evidence>
<reference evidence="1" key="1">
    <citation type="journal article" date="2020" name="Stud. Mycol.">
        <title>101 Dothideomycetes genomes: a test case for predicting lifestyles and emergence of pathogens.</title>
        <authorList>
            <person name="Haridas S."/>
            <person name="Albert R."/>
            <person name="Binder M."/>
            <person name="Bloem J."/>
            <person name="Labutti K."/>
            <person name="Salamov A."/>
            <person name="Andreopoulos B."/>
            <person name="Baker S."/>
            <person name="Barry K."/>
            <person name="Bills G."/>
            <person name="Bluhm B."/>
            <person name="Cannon C."/>
            <person name="Castanera R."/>
            <person name="Culley D."/>
            <person name="Daum C."/>
            <person name="Ezra D."/>
            <person name="Gonzalez J."/>
            <person name="Henrissat B."/>
            <person name="Kuo A."/>
            <person name="Liang C."/>
            <person name="Lipzen A."/>
            <person name="Lutzoni F."/>
            <person name="Magnuson J."/>
            <person name="Mondo S."/>
            <person name="Nolan M."/>
            <person name="Ohm R."/>
            <person name="Pangilinan J."/>
            <person name="Park H.-J."/>
            <person name="Ramirez L."/>
            <person name="Alfaro M."/>
            <person name="Sun H."/>
            <person name="Tritt A."/>
            <person name="Yoshinaga Y."/>
            <person name="Zwiers L.-H."/>
            <person name="Turgeon B."/>
            <person name="Goodwin S."/>
            <person name="Spatafora J."/>
            <person name="Crous P."/>
            <person name="Grigoriev I."/>
        </authorList>
    </citation>
    <scope>NUCLEOTIDE SEQUENCE</scope>
    <source>
        <strain evidence="1">CBS 161.51</strain>
    </source>
</reference>
<name>A0A6A5SWG0_9PLEO</name>